<dbReference type="GO" id="GO:0000811">
    <property type="term" value="C:GINS complex"/>
    <property type="evidence" value="ECO:0007669"/>
    <property type="project" value="TreeGrafter"/>
</dbReference>
<evidence type="ECO:0000256" key="4">
    <source>
        <dbReference type="ARBA" id="ARBA00023242"/>
    </source>
</evidence>
<reference evidence="6" key="1">
    <citation type="submission" date="2021-01" db="EMBL/GenBank/DDBJ databases">
        <authorList>
            <person name="Corre E."/>
            <person name="Pelletier E."/>
            <person name="Niang G."/>
            <person name="Scheremetjew M."/>
            <person name="Finn R."/>
            <person name="Kale V."/>
            <person name="Holt S."/>
            <person name="Cochrane G."/>
            <person name="Meng A."/>
            <person name="Brown T."/>
            <person name="Cohen L."/>
        </authorList>
    </citation>
    <scope>NUCLEOTIDE SEQUENCE</scope>
    <source>
        <strain evidence="6">CCMP644</strain>
    </source>
</reference>
<dbReference type="InterPro" id="IPR038437">
    <property type="entry name" value="GINS_Psf3_sf"/>
</dbReference>
<feature type="domain" description="GINS subunit" evidence="5">
    <location>
        <begin position="72"/>
        <end position="162"/>
    </location>
</feature>
<name>A0A7S1HKM5_HEMAN</name>
<keyword evidence="3" id="KW-0235">DNA replication</keyword>
<comment type="subcellular location">
    <subcellularLocation>
        <location evidence="1">Nucleus</location>
    </subcellularLocation>
</comment>
<dbReference type="EMBL" id="HBFX01058915">
    <property type="protein sequence ID" value="CAD8984440.1"/>
    <property type="molecule type" value="Transcribed_RNA"/>
</dbReference>
<dbReference type="InterPro" id="IPR010492">
    <property type="entry name" value="GINS_Psf3"/>
</dbReference>
<dbReference type="PANTHER" id="PTHR22768">
    <property type="entry name" value="DNA REPLICATION COMPLEX GINS PROTEIN PSF3"/>
    <property type="match status" value="1"/>
</dbReference>
<proteinExistence type="inferred from homology"/>
<dbReference type="GO" id="GO:1902975">
    <property type="term" value="P:mitotic DNA replication initiation"/>
    <property type="evidence" value="ECO:0007669"/>
    <property type="project" value="TreeGrafter"/>
</dbReference>
<evidence type="ECO:0000256" key="2">
    <source>
        <dbReference type="ARBA" id="ARBA00006343"/>
    </source>
</evidence>
<evidence type="ECO:0000259" key="5">
    <source>
        <dbReference type="Pfam" id="PF05916"/>
    </source>
</evidence>
<gene>
    <name evidence="6" type="ORF">HAND00432_LOCUS35453</name>
</gene>
<evidence type="ECO:0000256" key="1">
    <source>
        <dbReference type="ARBA" id="ARBA00004123"/>
    </source>
</evidence>
<evidence type="ECO:0000256" key="3">
    <source>
        <dbReference type="ARBA" id="ARBA00022705"/>
    </source>
</evidence>
<protein>
    <recommendedName>
        <fullName evidence="5">GINS subunit domain-containing protein</fullName>
    </recommendedName>
</protein>
<dbReference type="InterPro" id="IPR021151">
    <property type="entry name" value="GINS_A"/>
</dbReference>
<dbReference type="CDD" id="cd11713">
    <property type="entry name" value="GINS_A_psf3"/>
    <property type="match status" value="1"/>
</dbReference>
<organism evidence="6">
    <name type="scientific">Hemiselmis andersenii</name>
    <name type="common">Cryptophyte alga</name>
    <dbReference type="NCBI Taxonomy" id="464988"/>
    <lineage>
        <taxon>Eukaryota</taxon>
        <taxon>Cryptophyceae</taxon>
        <taxon>Cryptomonadales</taxon>
        <taxon>Hemiselmidaceae</taxon>
        <taxon>Hemiselmis</taxon>
    </lineage>
</organism>
<keyword evidence="4" id="KW-0539">Nucleus</keyword>
<dbReference type="Gene3D" id="1.20.58.2050">
    <property type="match status" value="1"/>
</dbReference>
<dbReference type="PANTHER" id="PTHR22768:SF0">
    <property type="entry name" value="DNA REPLICATION COMPLEX GINS PROTEIN PSF3"/>
    <property type="match status" value="1"/>
</dbReference>
<sequence>MPVGDYYSLDSILREETPVPVEFQVRLTKGLANILDAPAGEVKELPLWLARALDSKDYVYARVPRTHSKPTLAALKVDASKHSLSKLNPYYYEAGIDLSIMTNDAELVQALMISFARRYKDILERYDHTEDKNAGTFIKTLTSEERRLYVSGQRSSVHHSKWKRRMLEHIEHAPITQMSNKKLKTS</sequence>
<dbReference type="AlphaFoldDB" id="A0A7S1HKM5"/>
<dbReference type="InterPro" id="IPR036224">
    <property type="entry name" value="GINS_bundle-like_dom_sf"/>
</dbReference>
<accession>A0A7S1HKM5</accession>
<dbReference type="SUPFAM" id="SSF160059">
    <property type="entry name" value="PriA/YqbF domain"/>
    <property type="match status" value="1"/>
</dbReference>
<evidence type="ECO:0000313" key="6">
    <source>
        <dbReference type="EMBL" id="CAD8984440.1"/>
    </source>
</evidence>
<dbReference type="Pfam" id="PF05916">
    <property type="entry name" value="Sld5"/>
    <property type="match status" value="1"/>
</dbReference>
<comment type="similarity">
    <text evidence="2">Belongs to the GINS3/PSF3 family.</text>
</comment>
<dbReference type="SUPFAM" id="SSF158573">
    <property type="entry name" value="GINS helical bundle-like"/>
    <property type="match status" value="1"/>
</dbReference>